<protein>
    <submittedName>
        <fullName evidence="3">LTXXQ motif family protein</fullName>
    </submittedName>
</protein>
<keyword evidence="2" id="KW-0732">Signal</keyword>
<dbReference type="AlphaFoldDB" id="A0A1S2NGJ3"/>
<organism evidence="3 4">
    <name type="scientific">Massilia timonae</name>
    <dbReference type="NCBI Taxonomy" id="47229"/>
    <lineage>
        <taxon>Bacteria</taxon>
        <taxon>Pseudomonadati</taxon>
        <taxon>Pseudomonadota</taxon>
        <taxon>Betaproteobacteria</taxon>
        <taxon>Burkholderiales</taxon>
        <taxon>Oxalobacteraceae</taxon>
        <taxon>Telluria group</taxon>
        <taxon>Massilia</taxon>
    </lineage>
</organism>
<dbReference type="InterPro" id="IPR012899">
    <property type="entry name" value="LTXXQ"/>
</dbReference>
<dbReference type="Pfam" id="PF07813">
    <property type="entry name" value="LTXXQ"/>
    <property type="match status" value="1"/>
</dbReference>
<feature type="signal peptide" evidence="2">
    <location>
        <begin position="1"/>
        <end position="26"/>
    </location>
</feature>
<feature type="compositionally biased region" description="Basic residues" evidence="1">
    <location>
        <begin position="160"/>
        <end position="177"/>
    </location>
</feature>
<name>A0A1S2NGJ3_9BURK</name>
<evidence type="ECO:0000256" key="1">
    <source>
        <dbReference type="SAM" id="MobiDB-lite"/>
    </source>
</evidence>
<dbReference type="RefSeq" id="WP_005663397.1">
    <property type="nucleotide sequence ID" value="NZ_CAUQYF010000012.1"/>
</dbReference>
<evidence type="ECO:0000256" key="2">
    <source>
        <dbReference type="SAM" id="SignalP"/>
    </source>
</evidence>
<accession>A0A1S2NGJ3</accession>
<reference evidence="3 4" key="1">
    <citation type="submission" date="2014-10" db="EMBL/GenBank/DDBJ databases">
        <authorList>
            <person name="Seo M.-J."/>
            <person name="Seok Y.J."/>
            <person name="Cha I.-T."/>
        </authorList>
    </citation>
    <scope>NUCLEOTIDE SEQUENCE [LARGE SCALE GENOMIC DNA]</scope>
    <source>
        <strain evidence="3 4">NEU</strain>
    </source>
</reference>
<gene>
    <name evidence="3" type="ORF">LO55_1063</name>
</gene>
<feature type="compositionally biased region" description="Basic and acidic residues" evidence="1">
    <location>
        <begin position="150"/>
        <end position="159"/>
    </location>
</feature>
<dbReference type="GO" id="GO:0042597">
    <property type="term" value="C:periplasmic space"/>
    <property type="evidence" value="ECO:0007669"/>
    <property type="project" value="InterPro"/>
</dbReference>
<evidence type="ECO:0000313" key="4">
    <source>
        <dbReference type="Proteomes" id="UP000180246"/>
    </source>
</evidence>
<sequence length="177" mass="19616">MNTLRKNLVIALTAAGLFGATIGAQAQTAAPAEGRPALTAEQRLAKKAEWQAKAGERRAKMEQKRAERQAKLRDALKLNAQQQPAWDAFVASQAPQKKGERAGRGDRAAWASLSAPQRMEKQIAMQKERTARMEARLGALNSFYAQLTPEQRKTFDEQAKHRKGPRHHGHHGHRANA</sequence>
<dbReference type="EMBL" id="JRYB01000001">
    <property type="protein sequence ID" value="OIJ44069.1"/>
    <property type="molecule type" value="Genomic_DNA"/>
</dbReference>
<comment type="caution">
    <text evidence="3">The sequence shown here is derived from an EMBL/GenBank/DDBJ whole genome shotgun (WGS) entry which is preliminary data.</text>
</comment>
<proteinExistence type="predicted"/>
<feature type="region of interest" description="Disordered" evidence="1">
    <location>
        <begin position="146"/>
        <end position="177"/>
    </location>
</feature>
<dbReference type="Gene3D" id="1.20.120.1490">
    <property type="match status" value="1"/>
</dbReference>
<evidence type="ECO:0000313" key="3">
    <source>
        <dbReference type="EMBL" id="OIJ44069.1"/>
    </source>
</evidence>
<feature type="chain" id="PRO_5010226076" evidence="2">
    <location>
        <begin position="27"/>
        <end position="177"/>
    </location>
</feature>
<dbReference type="Proteomes" id="UP000180246">
    <property type="component" value="Unassembled WGS sequence"/>
</dbReference>